<name>A0AAW1L5Z5_POPJA</name>
<evidence type="ECO:0000313" key="1">
    <source>
        <dbReference type="EMBL" id="KAK9729118.1"/>
    </source>
</evidence>
<accession>A0AAW1L5Z5</accession>
<sequence length="98" mass="11493">MQIGQIAWEIFQVHYLSDFAYNILGIRRYLAHLKSNSNPTVFCKYLNNFRKGINIVLIRRYLAHLKSNSNPTVFCKYLNNFRKGINIVLIMLSVQPNT</sequence>
<keyword evidence="2" id="KW-1185">Reference proteome</keyword>
<comment type="caution">
    <text evidence="1">The sequence shown here is derived from an EMBL/GenBank/DDBJ whole genome shotgun (WGS) entry which is preliminary data.</text>
</comment>
<reference evidence="1 2" key="1">
    <citation type="journal article" date="2024" name="BMC Genomics">
        <title>De novo assembly and annotation of Popillia japonica's genome with initial clues to its potential as an invasive pest.</title>
        <authorList>
            <person name="Cucini C."/>
            <person name="Boschi S."/>
            <person name="Funari R."/>
            <person name="Cardaioli E."/>
            <person name="Iannotti N."/>
            <person name="Marturano G."/>
            <person name="Paoli F."/>
            <person name="Bruttini M."/>
            <person name="Carapelli A."/>
            <person name="Frati F."/>
            <person name="Nardi F."/>
        </authorList>
    </citation>
    <scope>NUCLEOTIDE SEQUENCE [LARGE SCALE GENOMIC DNA]</scope>
    <source>
        <strain evidence="1">DMR45628</strain>
    </source>
</reference>
<dbReference type="Proteomes" id="UP001458880">
    <property type="component" value="Unassembled WGS sequence"/>
</dbReference>
<dbReference type="EMBL" id="JASPKY010000163">
    <property type="protein sequence ID" value="KAK9729118.1"/>
    <property type="molecule type" value="Genomic_DNA"/>
</dbReference>
<dbReference type="AlphaFoldDB" id="A0AAW1L5Z5"/>
<protein>
    <recommendedName>
        <fullName evidence="3">Maturase K</fullName>
    </recommendedName>
</protein>
<gene>
    <name evidence="1" type="ORF">QE152_g16076</name>
</gene>
<proteinExistence type="predicted"/>
<organism evidence="1 2">
    <name type="scientific">Popillia japonica</name>
    <name type="common">Japanese beetle</name>
    <dbReference type="NCBI Taxonomy" id="7064"/>
    <lineage>
        <taxon>Eukaryota</taxon>
        <taxon>Metazoa</taxon>
        <taxon>Ecdysozoa</taxon>
        <taxon>Arthropoda</taxon>
        <taxon>Hexapoda</taxon>
        <taxon>Insecta</taxon>
        <taxon>Pterygota</taxon>
        <taxon>Neoptera</taxon>
        <taxon>Endopterygota</taxon>
        <taxon>Coleoptera</taxon>
        <taxon>Polyphaga</taxon>
        <taxon>Scarabaeiformia</taxon>
        <taxon>Scarabaeidae</taxon>
        <taxon>Rutelinae</taxon>
        <taxon>Popillia</taxon>
    </lineage>
</organism>
<evidence type="ECO:0000313" key="2">
    <source>
        <dbReference type="Proteomes" id="UP001458880"/>
    </source>
</evidence>
<evidence type="ECO:0008006" key="3">
    <source>
        <dbReference type="Google" id="ProtNLM"/>
    </source>
</evidence>